<dbReference type="RefSeq" id="WP_188563829.1">
    <property type="nucleotide sequence ID" value="NZ_BMGY01000073.1"/>
</dbReference>
<evidence type="ECO:0008006" key="3">
    <source>
        <dbReference type="Google" id="ProtNLM"/>
    </source>
</evidence>
<accession>A0ABQ2AJL3</accession>
<dbReference type="Pfam" id="PF14433">
    <property type="entry name" value="SUKH-3"/>
    <property type="match status" value="1"/>
</dbReference>
<evidence type="ECO:0000313" key="1">
    <source>
        <dbReference type="EMBL" id="GGH91448.1"/>
    </source>
</evidence>
<organism evidence="1 2">
    <name type="scientific">Hymenobacter frigidus</name>
    <dbReference type="NCBI Taxonomy" id="1524095"/>
    <lineage>
        <taxon>Bacteria</taxon>
        <taxon>Pseudomonadati</taxon>
        <taxon>Bacteroidota</taxon>
        <taxon>Cytophagia</taxon>
        <taxon>Cytophagales</taxon>
        <taxon>Hymenobacteraceae</taxon>
        <taxon>Hymenobacter</taxon>
    </lineage>
</organism>
<evidence type="ECO:0000313" key="2">
    <source>
        <dbReference type="Proteomes" id="UP000637774"/>
    </source>
</evidence>
<comment type="caution">
    <text evidence="1">The sequence shown here is derived from an EMBL/GenBank/DDBJ whole genome shotgun (WGS) entry which is preliminary data.</text>
</comment>
<gene>
    <name evidence="1" type="ORF">GCM10011495_39580</name>
</gene>
<dbReference type="EMBL" id="BMGY01000073">
    <property type="protein sequence ID" value="GGH91448.1"/>
    <property type="molecule type" value="Genomic_DNA"/>
</dbReference>
<reference evidence="2" key="1">
    <citation type="journal article" date="2019" name="Int. J. Syst. Evol. Microbiol.">
        <title>The Global Catalogue of Microorganisms (GCM) 10K type strain sequencing project: providing services to taxonomists for standard genome sequencing and annotation.</title>
        <authorList>
            <consortium name="The Broad Institute Genomics Platform"/>
            <consortium name="The Broad Institute Genome Sequencing Center for Infectious Disease"/>
            <person name="Wu L."/>
            <person name="Ma J."/>
        </authorList>
    </citation>
    <scope>NUCLEOTIDE SEQUENCE [LARGE SCALE GENOMIC DNA]</scope>
    <source>
        <strain evidence="2">CGMCC 1.14966</strain>
    </source>
</reference>
<dbReference type="InterPro" id="IPR025850">
    <property type="entry name" value="SUKH-3"/>
</dbReference>
<dbReference type="Proteomes" id="UP000637774">
    <property type="component" value="Unassembled WGS sequence"/>
</dbReference>
<keyword evidence="2" id="KW-1185">Reference proteome</keyword>
<proteinExistence type="predicted"/>
<sequence>MGSFSASTLASLSQAGWQAGRNTDTLSYRLCLAAEGYAWFPAVAAFLGEFGGLALTFPRHHQRDTVHFHACQASVGVDARWVRDDYARRLGNRTLCVIGAAYSDHLVLFMDDAGQVYGGYDDFLCEVAGSGPAAIEALVSNQPLPEIQ</sequence>
<protein>
    <recommendedName>
        <fullName evidence="3">SUKH-3 domain-containing protein</fullName>
    </recommendedName>
</protein>
<name>A0ABQ2AJL3_9BACT</name>